<dbReference type="GO" id="GO:0005783">
    <property type="term" value="C:endoplasmic reticulum"/>
    <property type="evidence" value="ECO:0007669"/>
    <property type="project" value="UniProtKB-SubCell"/>
</dbReference>
<keyword evidence="1 6" id="KW-0813">Transport</keyword>
<dbReference type="Proteomes" id="UP000219799">
    <property type="component" value="Chromosome 13"/>
</dbReference>
<dbReference type="SMART" id="SM01399">
    <property type="entry name" value="Sybindin"/>
    <property type="match status" value="1"/>
</dbReference>
<gene>
    <name evidence="8" type="primary">BET5</name>
    <name evidence="8" type="ORF">PMLGA01_130047100</name>
</gene>
<dbReference type="PANTHER" id="PTHR23249">
    <property type="entry name" value="TRAFFICKING PROTEIN PARTICLE COMPLEX SUBUNIT"/>
    <property type="match status" value="1"/>
</dbReference>
<evidence type="ECO:0000256" key="6">
    <source>
        <dbReference type="RuleBase" id="RU366065"/>
    </source>
</evidence>
<keyword evidence="7" id="KW-0175">Coiled coil</keyword>
<keyword evidence="3 6" id="KW-0931">ER-Golgi transport</keyword>
<keyword evidence="4 6" id="KW-0333">Golgi apparatus</keyword>
<dbReference type="AlphaFoldDB" id="A0A1C3KFU9"/>
<evidence type="ECO:0000256" key="7">
    <source>
        <dbReference type="SAM" id="Coils"/>
    </source>
</evidence>
<name>A0A1C3KFU9_PLAMA</name>
<evidence type="ECO:0000313" key="8">
    <source>
        <dbReference type="EMBL" id="SBT72548.1"/>
    </source>
</evidence>
<dbReference type="InterPro" id="IPR007233">
    <property type="entry name" value="TRAPPC"/>
</dbReference>
<accession>A0A1C3KFU9</accession>
<protein>
    <recommendedName>
        <fullName evidence="6">Trafficking protein particle complex subunit</fullName>
    </recommendedName>
</protein>
<comment type="subcellular location">
    <subcellularLocation>
        <location evidence="6">Endoplasmic reticulum</location>
    </subcellularLocation>
    <subcellularLocation>
        <location evidence="6">Golgi apparatus</location>
        <location evidence="6">cis-Golgi network</location>
    </subcellularLocation>
</comment>
<keyword evidence="2 6" id="KW-0256">Endoplasmic reticulum</keyword>
<sequence>MLKNISHDKITEAFETSCEYYYFYIFYKNLCIYSIDLKKDDKEKKNKGNKNETEKLLLGSIYAINYLCFNIQPNKRLKNLYKSIENSNKNLNQSSKRYNQNFDNMQGNLHVGNFNSFNTPLYKLHYFETLTAYKFVLITHKNTPNLSNFLRDIYKTLFLDFVILNPLYQIGDEIRDKIFDEKITERIKGLILG</sequence>
<evidence type="ECO:0000256" key="4">
    <source>
        <dbReference type="ARBA" id="ARBA00023034"/>
    </source>
</evidence>
<dbReference type="VEuPathDB" id="PlasmoDB:PmUG01_13053100"/>
<dbReference type="Pfam" id="PF04099">
    <property type="entry name" value="Sybindin"/>
    <property type="match status" value="1"/>
</dbReference>
<dbReference type="GO" id="GO:0005794">
    <property type="term" value="C:Golgi apparatus"/>
    <property type="evidence" value="ECO:0007669"/>
    <property type="project" value="UniProtKB-SubCell"/>
</dbReference>
<evidence type="ECO:0000256" key="2">
    <source>
        <dbReference type="ARBA" id="ARBA00022824"/>
    </source>
</evidence>
<organism evidence="8 9">
    <name type="scientific">Plasmodium malariae</name>
    <dbReference type="NCBI Taxonomy" id="5858"/>
    <lineage>
        <taxon>Eukaryota</taxon>
        <taxon>Sar</taxon>
        <taxon>Alveolata</taxon>
        <taxon>Apicomplexa</taxon>
        <taxon>Aconoidasida</taxon>
        <taxon>Haemosporida</taxon>
        <taxon>Plasmodiidae</taxon>
        <taxon>Plasmodium</taxon>
        <taxon>Plasmodium (Plasmodium)</taxon>
    </lineage>
</organism>
<evidence type="ECO:0000256" key="5">
    <source>
        <dbReference type="ARBA" id="ARBA00038167"/>
    </source>
</evidence>
<comment type="similarity">
    <text evidence="5">Belongs to the TRAPP small subunits family. BET5 subfamily.</text>
</comment>
<dbReference type="PANTHER" id="PTHR23249:SF16">
    <property type="entry name" value="TRAFFICKING PROTEIN PARTICLE COMPLEX SUBUNIT 1"/>
    <property type="match status" value="1"/>
</dbReference>
<evidence type="ECO:0000256" key="3">
    <source>
        <dbReference type="ARBA" id="ARBA00022892"/>
    </source>
</evidence>
<dbReference type="GO" id="GO:0006888">
    <property type="term" value="P:endoplasmic reticulum to Golgi vesicle-mediated transport"/>
    <property type="evidence" value="ECO:0007669"/>
    <property type="project" value="UniProtKB-UniRule"/>
</dbReference>
<evidence type="ECO:0000256" key="1">
    <source>
        <dbReference type="ARBA" id="ARBA00022448"/>
    </source>
</evidence>
<feature type="coiled-coil region" evidence="7">
    <location>
        <begin position="74"/>
        <end position="108"/>
    </location>
</feature>
<comment type="subunit">
    <text evidence="6">Part of the multisubunit transport protein particle (TRAPP) complex.</text>
</comment>
<dbReference type="Gene3D" id="3.30.450.70">
    <property type="match status" value="1"/>
</dbReference>
<dbReference type="EMBL" id="LT594501">
    <property type="protein sequence ID" value="SBT72548.1"/>
    <property type="molecule type" value="Genomic_DNA"/>
</dbReference>
<evidence type="ECO:0000313" key="9">
    <source>
        <dbReference type="Proteomes" id="UP000219799"/>
    </source>
</evidence>
<dbReference type="SUPFAM" id="SSF64356">
    <property type="entry name" value="SNARE-like"/>
    <property type="match status" value="1"/>
</dbReference>
<dbReference type="InterPro" id="IPR011012">
    <property type="entry name" value="Longin-like_dom_sf"/>
</dbReference>
<proteinExistence type="inferred from homology"/>
<reference evidence="8 9" key="1">
    <citation type="submission" date="2016-06" db="EMBL/GenBank/DDBJ databases">
        <authorList>
            <consortium name="Pathogen Informatics"/>
        </authorList>
    </citation>
    <scope>NUCLEOTIDE SEQUENCE [LARGE SCALE GENOMIC DNA]</scope>
    <source>
        <strain evidence="8">PmlGA01</strain>
    </source>
</reference>
<dbReference type="GO" id="GO:0030008">
    <property type="term" value="C:TRAPP complex"/>
    <property type="evidence" value="ECO:0007669"/>
    <property type="project" value="UniProtKB-UniRule"/>
</dbReference>